<evidence type="ECO:0000313" key="2">
    <source>
        <dbReference type="EMBL" id="KAK1853977.1"/>
    </source>
</evidence>
<evidence type="ECO:0000256" key="1">
    <source>
        <dbReference type="SAM" id="MobiDB-lite"/>
    </source>
</evidence>
<feature type="region of interest" description="Disordered" evidence="1">
    <location>
        <begin position="1"/>
        <end position="27"/>
    </location>
</feature>
<proteinExistence type="predicted"/>
<comment type="caution">
    <text evidence="2">The sequence shown here is derived from an EMBL/GenBank/DDBJ whole genome shotgun (WGS) entry which is preliminary data.</text>
</comment>
<accession>A0AAD9AUH3</accession>
<organism evidence="2 3">
    <name type="scientific">Colletotrichum chrysophilum</name>
    <dbReference type="NCBI Taxonomy" id="1836956"/>
    <lineage>
        <taxon>Eukaryota</taxon>
        <taxon>Fungi</taxon>
        <taxon>Dikarya</taxon>
        <taxon>Ascomycota</taxon>
        <taxon>Pezizomycotina</taxon>
        <taxon>Sordariomycetes</taxon>
        <taxon>Hypocreomycetidae</taxon>
        <taxon>Glomerellales</taxon>
        <taxon>Glomerellaceae</taxon>
        <taxon>Colletotrichum</taxon>
        <taxon>Colletotrichum gloeosporioides species complex</taxon>
    </lineage>
</organism>
<name>A0AAD9AUH3_9PEZI</name>
<dbReference type="Proteomes" id="UP001243330">
    <property type="component" value="Unassembled WGS sequence"/>
</dbReference>
<dbReference type="AlphaFoldDB" id="A0AAD9AUH3"/>
<protein>
    <submittedName>
        <fullName evidence="2">Uncharacterized protein</fullName>
    </submittedName>
</protein>
<keyword evidence="3" id="KW-1185">Reference proteome</keyword>
<evidence type="ECO:0000313" key="3">
    <source>
        <dbReference type="Proteomes" id="UP001243330"/>
    </source>
</evidence>
<sequence>MQKTANRDIPPKASPTEGMNTDTAHREPIAIRMLDGTEADKAQTSNGCQAVANAQIVEFPRGSQVVHLFAQAEGTAGPSEHSR</sequence>
<dbReference type="EMBL" id="JAQOWY010000045">
    <property type="protein sequence ID" value="KAK1853977.1"/>
    <property type="molecule type" value="Genomic_DNA"/>
</dbReference>
<gene>
    <name evidence="2" type="ORF">CCHR01_03395</name>
</gene>
<reference evidence="2" key="1">
    <citation type="submission" date="2023-01" db="EMBL/GenBank/DDBJ databases">
        <title>Colletotrichum chrysophilum M932 genome sequence.</title>
        <authorList>
            <person name="Baroncelli R."/>
        </authorList>
    </citation>
    <scope>NUCLEOTIDE SEQUENCE</scope>
    <source>
        <strain evidence="2">M932</strain>
    </source>
</reference>
<feature type="compositionally biased region" description="Basic and acidic residues" evidence="1">
    <location>
        <begin position="1"/>
        <end position="10"/>
    </location>
</feature>